<dbReference type="RefSeq" id="WP_368505368.1">
    <property type="nucleotide sequence ID" value="NZ_CP162551.1"/>
</dbReference>
<reference evidence="4" key="1">
    <citation type="submission" date="2024-07" db="EMBL/GenBank/DDBJ databases">
        <title>Identification and characteristics of an arsenic-resistant bacterial isolate, which belongs to a novel species.</title>
        <authorList>
            <person name="Juszczyk A."/>
            <person name="Kowalczyk A."/>
            <person name="Was K."/>
            <person name="Kosowicz W."/>
            <person name="Budzyn A."/>
            <person name="Latowski D."/>
        </authorList>
    </citation>
    <scope>NUCLEOTIDE SEQUENCE</scope>
    <source>
        <strain evidence="4">As8PL</strain>
    </source>
</reference>
<feature type="domain" description="WCX" evidence="3">
    <location>
        <begin position="238"/>
        <end position="314"/>
    </location>
</feature>
<dbReference type="InterPro" id="IPR013196">
    <property type="entry name" value="HTH_11"/>
</dbReference>
<sequence>MSERLIRLLRIIILIQSSPGITAKELADRCETTPRTIYRDLELLSAAQVPITNEGYGKGYEYIGNFSFYPIDWTEQEAVAFGMLPNVIEQMTHLFPPDFYSAYEKVMATHQKEKKELQDVLQKMVSIIQMGTPAFQEEQNNFLSPVIDSILNSRTIEVVYHTQSRDVTTSRALDPYYLIPRDHRFYLIAFCHEKQKVLTFRMSRFLQVNQTDQTFDMKDFNLKKYFKDTWSIIQGKDKIHFKVLFNKEVARYIKEEELFVSPRLTENKDGSLLFEVTLNHDREFMQWLMQYGMDAEILEPVEYRAKMKEMLTKWMSVYESK</sequence>
<accession>A0AB39BW32</accession>
<evidence type="ECO:0000259" key="1">
    <source>
        <dbReference type="Pfam" id="PF08279"/>
    </source>
</evidence>
<proteinExistence type="predicted"/>
<dbReference type="AlphaFoldDB" id="A0AB39BW32"/>
<dbReference type="SUPFAM" id="SSF46785">
    <property type="entry name" value="Winged helix' DNA-binding domain"/>
    <property type="match status" value="1"/>
</dbReference>
<dbReference type="InterPro" id="IPR036388">
    <property type="entry name" value="WH-like_DNA-bd_sf"/>
</dbReference>
<dbReference type="InterPro" id="IPR036390">
    <property type="entry name" value="WH_DNA-bd_sf"/>
</dbReference>
<dbReference type="Pfam" id="PF08279">
    <property type="entry name" value="HTH_11"/>
    <property type="match status" value="1"/>
</dbReference>
<dbReference type="Pfam" id="PF13280">
    <property type="entry name" value="WYL"/>
    <property type="match status" value="1"/>
</dbReference>
<dbReference type="InterPro" id="IPR026881">
    <property type="entry name" value="WYL_dom"/>
</dbReference>
<feature type="domain" description="Helix-turn-helix type 11" evidence="1">
    <location>
        <begin position="7"/>
        <end position="60"/>
    </location>
</feature>
<organism evidence="4">
    <name type="scientific">Alkalihalophilus sp. As8PL</name>
    <dbReference type="NCBI Taxonomy" id="3237103"/>
    <lineage>
        <taxon>Bacteria</taxon>
        <taxon>Bacillati</taxon>
        <taxon>Bacillota</taxon>
        <taxon>Bacilli</taxon>
        <taxon>Bacillales</taxon>
        <taxon>Bacillaceae</taxon>
        <taxon>Alkalihalophilus</taxon>
    </lineage>
</organism>
<dbReference type="EMBL" id="CP162551">
    <property type="protein sequence ID" value="XDI38042.1"/>
    <property type="molecule type" value="Genomic_DNA"/>
</dbReference>
<evidence type="ECO:0000313" key="4">
    <source>
        <dbReference type="EMBL" id="XDI38042.1"/>
    </source>
</evidence>
<dbReference type="InterPro" id="IPR051534">
    <property type="entry name" value="CBASS_pafABC_assoc_protein"/>
</dbReference>
<dbReference type="Gene3D" id="1.10.10.10">
    <property type="entry name" value="Winged helix-like DNA-binding domain superfamily/Winged helix DNA-binding domain"/>
    <property type="match status" value="1"/>
</dbReference>
<gene>
    <name evidence="4" type="ORF">AB3N04_06900</name>
</gene>
<protein>
    <submittedName>
        <fullName evidence="4">Helix-turn-helix transcriptional regulator</fullName>
    </submittedName>
</protein>
<dbReference type="InterPro" id="IPR057727">
    <property type="entry name" value="WCX_dom"/>
</dbReference>
<dbReference type="PANTHER" id="PTHR34580">
    <property type="match status" value="1"/>
</dbReference>
<dbReference type="InterPro" id="IPR028349">
    <property type="entry name" value="PafC-like"/>
</dbReference>
<dbReference type="PROSITE" id="PS52050">
    <property type="entry name" value="WYL"/>
    <property type="match status" value="1"/>
</dbReference>
<dbReference type="Pfam" id="PF25583">
    <property type="entry name" value="WCX"/>
    <property type="match status" value="1"/>
</dbReference>
<name>A0AB39BW32_9BACI</name>
<evidence type="ECO:0000259" key="2">
    <source>
        <dbReference type="Pfam" id="PF13280"/>
    </source>
</evidence>
<feature type="domain" description="WYL" evidence="2">
    <location>
        <begin position="143"/>
        <end position="208"/>
    </location>
</feature>
<dbReference type="PIRSF" id="PIRSF016838">
    <property type="entry name" value="PafC"/>
    <property type="match status" value="1"/>
</dbReference>
<dbReference type="PANTHER" id="PTHR34580:SF1">
    <property type="entry name" value="PROTEIN PAFC"/>
    <property type="match status" value="1"/>
</dbReference>
<evidence type="ECO:0000259" key="3">
    <source>
        <dbReference type="Pfam" id="PF25583"/>
    </source>
</evidence>